<evidence type="ECO:0000256" key="6">
    <source>
        <dbReference type="PROSITE-ProRule" id="PRU00047"/>
    </source>
</evidence>
<feature type="compositionally biased region" description="Basic and acidic residues" evidence="7">
    <location>
        <begin position="1"/>
        <end position="17"/>
    </location>
</feature>
<dbReference type="AlphaFoldDB" id="A0A316UDJ0"/>
<dbReference type="RefSeq" id="XP_025349593.1">
    <property type="nucleotide sequence ID" value="XM_025491985.1"/>
</dbReference>
<dbReference type="InterPro" id="IPR036875">
    <property type="entry name" value="Znf_CCHC_sf"/>
</dbReference>
<dbReference type="SMART" id="SM00343">
    <property type="entry name" value="ZnF_C2HC"/>
    <property type="match status" value="4"/>
</dbReference>
<dbReference type="Proteomes" id="UP000245942">
    <property type="component" value="Unassembled WGS sequence"/>
</dbReference>
<dbReference type="InterPro" id="IPR042246">
    <property type="entry name" value="ZCCHC9"/>
</dbReference>
<dbReference type="OrthoDB" id="3863715at2759"/>
<evidence type="ECO:0000256" key="1">
    <source>
        <dbReference type="ARBA" id="ARBA00022664"/>
    </source>
</evidence>
<dbReference type="Gene3D" id="4.10.60.10">
    <property type="entry name" value="Zinc finger, CCHC-type"/>
    <property type="match status" value="2"/>
</dbReference>
<organism evidence="9 10">
    <name type="scientific">Pseudomicrostroma glucosiphilum</name>
    <dbReference type="NCBI Taxonomy" id="1684307"/>
    <lineage>
        <taxon>Eukaryota</taxon>
        <taxon>Fungi</taxon>
        <taxon>Dikarya</taxon>
        <taxon>Basidiomycota</taxon>
        <taxon>Ustilaginomycotina</taxon>
        <taxon>Exobasidiomycetes</taxon>
        <taxon>Microstromatales</taxon>
        <taxon>Microstromatales incertae sedis</taxon>
        <taxon>Pseudomicrostroma</taxon>
    </lineage>
</organism>
<reference evidence="9 10" key="1">
    <citation type="journal article" date="2018" name="Mol. Biol. Evol.">
        <title>Broad Genomic Sampling Reveals a Smut Pathogenic Ancestry of the Fungal Clade Ustilaginomycotina.</title>
        <authorList>
            <person name="Kijpornyongpan T."/>
            <person name="Mondo S.J."/>
            <person name="Barry K."/>
            <person name="Sandor L."/>
            <person name="Lee J."/>
            <person name="Lipzen A."/>
            <person name="Pangilinan J."/>
            <person name="LaButti K."/>
            <person name="Hainaut M."/>
            <person name="Henrissat B."/>
            <person name="Grigoriev I.V."/>
            <person name="Spatafora J.W."/>
            <person name="Aime M.C."/>
        </authorList>
    </citation>
    <scope>NUCLEOTIDE SEQUENCE [LARGE SCALE GENOMIC DNA]</scope>
    <source>
        <strain evidence="9 10">MCA 4718</strain>
    </source>
</reference>
<evidence type="ECO:0000256" key="7">
    <source>
        <dbReference type="SAM" id="MobiDB-lite"/>
    </source>
</evidence>
<dbReference type="GO" id="GO:0006397">
    <property type="term" value="P:mRNA processing"/>
    <property type="evidence" value="ECO:0007669"/>
    <property type="project" value="UniProtKB-KW"/>
</dbReference>
<keyword evidence="3" id="KW-0677">Repeat</keyword>
<keyword evidence="1" id="KW-0507">mRNA processing</keyword>
<protein>
    <recommendedName>
        <fullName evidence="8">CCHC-type domain-containing protein</fullName>
    </recommendedName>
</protein>
<dbReference type="GeneID" id="37013719"/>
<dbReference type="SUPFAM" id="SSF57756">
    <property type="entry name" value="Retrovirus zinc finger-like domains"/>
    <property type="match status" value="2"/>
</dbReference>
<feature type="compositionally biased region" description="Pro residues" evidence="7">
    <location>
        <begin position="39"/>
        <end position="51"/>
    </location>
</feature>
<gene>
    <name evidence="9" type="ORF">BCV69DRAFT_281427</name>
</gene>
<evidence type="ECO:0000313" key="9">
    <source>
        <dbReference type="EMBL" id="PWN22433.1"/>
    </source>
</evidence>
<evidence type="ECO:0000256" key="4">
    <source>
        <dbReference type="ARBA" id="ARBA00022771"/>
    </source>
</evidence>
<feature type="region of interest" description="Disordered" evidence="7">
    <location>
        <begin position="1"/>
        <end position="68"/>
    </location>
</feature>
<name>A0A316UDJ0_9BASI</name>
<keyword evidence="5" id="KW-0862">Zinc</keyword>
<dbReference type="PROSITE" id="PS50158">
    <property type="entry name" value="ZF_CCHC"/>
    <property type="match status" value="2"/>
</dbReference>
<dbReference type="GO" id="GO:0005730">
    <property type="term" value="C:nucleolus"/>
    <property type="evidence" value="ECO:0007669"/>
    <property type="project" value="TreeGrafter"/>
</dbReference>
<sequence length="362" mass="38669">MTRYTKLDGRKALHKATDLSAPRVAADDEQPTASTSASPLPPPSVPAPPSAAAPASITEADTASDPKKLQSRLKLLRLKIKNAKSEEKKASLQGELAEVQQSLHAANGQKGKKVASERDGSSKRKRANAEDAAGAGETNPWKKMEAERRAKTSASSEARREKRIAERNSQTRCFACRAMGHAAKDCPQALNSSTTALEGEEQSSEQPQKGATSTLTGKETVGICFRCGSTQHILARCRRPAPQVGSDLPFATCFVCQEKGHLSSKCPRNASHGVYPNGGCCKLCSSVEHLAKDCDLRSSSATVATNATVGGAKRQVGADEDDFIDFARRKVEVDREEKRDGKRQKVAMGGGIAAPKRKVVSF</sequence>
<accession>A0A316UDJ0</accession>
<dbReference type="PANTHER" id="PTHR46242:SF1">
    <property type="entry name" value="ZINC FINGER CCHC DOMAIN-CONTAINING PROTEIN 9"/>
    <property type="match status" value="1"/>
</dbReference>
<dbReference type="InterPro" id="IPR001878">
    <property type="entry name" value="Znf_CCHC"/>
</dbReference>
<proteinExistence type="predicted"/>
<keyword evidence="10" id="KW-1185">Reference proteome</keyword>
<dbReference type="Pfam" id="PF00098">
    <property type="entry name" value="zf-CCHC"/>
    <property type="match status" value="2"/>
</dbReference>
<feature type="region of interest" description="Disordered" evidence="7">
    <location>
        <begin position="101"/>
        <end position="164"/>
    </location>
</feature>
<keyword evidence="2" id="KW-0479">Metal-binding</keyword>
<feature type="compositionally biased region" description="Polar residues" evidence="7">
    <location>
        <begin position="204"/>
        <end position="214"/>
    </location>
</feature>
<evidence type="ECO:0000259" key="8">
    <source>
        <dbReference type="PROSITE" id="PS50158"/>
    </source>
</evidence>
<feature type="compositionally biased region" description="Low complexity" evidence="7">
    <location>
        <begin position="52"/>
        <end position="63"/>
    </location>
</feature>
<feature type="domain" description="CCHC-type" evidence="8">
    <location>
        <begin position="253"/>
        <end position="268"/>
    </location>
</feature>
<feature type="domain" description="CCHC-type" evidence="8">
    <location>
        <begin position="172"/>
        <end position="188"/>
    </location>
</feature>
<evidence type="ECO:0000256" key="5">
    <source>
        <dbReference type="ARBA" id="ARBA00022833"/>
    </source>
</evidence>
<evidence type="ECO:0000256" key="2">
    <source>
        <dbReference type="ARBA" id="ARBA00022723"/>
    </source>
</evidence>
<evidence type="ECO:0000256" key="3">
    <source>
        <dbReference type="ARBA" id="ARBA00022737"/>
    </source>
</evidence>
<dbReference type="EMBL" id="KZ819323">
    <property type="protein sequence ID" value="PWN22433.1"/>
    <property type="molecule type" value="Genomic_DNA"/>
</dbReference>
<dbReference type="STRING" id="1684307.A0A316UDJ0"/>
<feature type="compositionally biased region" description="Basic and acidic residues" evidence="7">
    <location>
        <begin position="140"/>
        <end position="150"/>
    </location>
</feature>
<dbReference type="GO" id="GO:0003676">
    <property type="term" value="F:nucleic acid binding"/>
    <property type="evidence" value="ECO:0007669"/>
    <property type="project" value="InterPro"/>
</dbReference>
<dbReference type="FunFam" id="4.10.60.10:FF:000091">
    <property type="entry name" value="Zinc finger CCHC-type-containing 9"/>
    <property type="match status" value="1"/>
</dbReference>
<dbReference type="PANTHER" id="PTHR46242">
    <property type="entry name" value="ZINC FINGER CCHC DOMAIN-CONTAINING PROTEIN 9 ZCCHC9"/>
    <property type="match status" value="1"/>
</dbReference>
<evidence type="ECO:0000313" key="10">
    <source>
        <dbReference type="Proteomes" id="UP000245942"/>
    </source>
</evidence>
<feature type="region of interest" description="Disordered" evidence="7">
    <location>
        <begin position="193"/>
        <end position="214"/>
    </location>
</feature>
<dbReference type="GO" id="GO:0008270">
    <property type="term" value="F:zinc ion binding"/>
    <property type="evidence" value="ECO:0007669"/>
    <property type="project" value="UniProtKB-KW"/>
</dbReference>
<keyword evidence="4 6" id="KW-0863">Zinc-finger</keyword>